<protein>
    <submittedName>
        <fullName evidence="2">Uncharacterized protein</fullName>
    </submittedName>
</protein>
<dbReference type="AlphaFoldDB" id="Q5P3V3"/>
<sequence length="32" mass="3583">MGLSTPSKSREKQLRRTRRAAAATHLSLTTKE</sequence>
<dbReference type="HOGENOM" id="CLU_3387758_0_0_4"/>
<evidence type="ECO:0000313" key="2">
    <source>
        <dbReference type="EMBL" id="CAI08011.1"/>
    </source>
</evidence>
<feature type="compositionally biased region" description="Low complexity" evidence="1">
    <location>
        <begin position="20"/>
        <end position="32"/>
    </location>
</feature>
<keyword evidence="3" id="KW-1185">Reference proteome</keyword>
<name>Q5P3V3_AROAE</name>
<dbReference type="KEGG" id="eba:ebA3343"/>
<dbReference type="STRING" id="76114.ebA3343"/>
<proteinExistence type="predicted"/>
<organism evidence="2 3">
    <name type="scientific">Aromatoleum aromaticum (strain DSM 19018 / LMG 30748 / EbN1)</name>
    <name type="common">Azoarcus sp. (strain EbN1)</name>
    <dbReference type="NCBI Taxonomy" id="76114"/>
    <lineage>
        <taxon>Bacteria</taxon>
        <taxon>Pseudomonadati</taxon>
        <taxon>Pseudomonadota</taxon>
        <taxon>Betaproteobacteria</taxon>
        <taxon>Rhodocyclales</taxon>
        <taxon>Rhodocyclaceae</taxon>
        <taxon>Aromatoleum</taxon>
    </lineage>
</organism>
<dbReference type="Proteomes" id="UP000006552">
    <property type="component" value="Chromosome"/>
</dbReference>
<evidence type="ECO:0000313" key="3">
    <source>
        <dbReference type="Proteomes" id="UP000006552"/>
    </source>
</evidence>
<feature type="region of interest" description="Disordered" evidence="1">
    <location>
        <begin position="1"/>
        <end position="32"/>
    </location>
</feature>
<dbReference type="EMBL" id="CR555306">
    <property type="protein sequence ID" value="CAI08011.1"/>
    <property type="molecule type" value="Genomic_DNA"/>
</dbReference>
<accession>Q5P3V3</accession>
<reference evidence="2 3" key="1">
    <citation type="journal article" date="2005" name="Arch. Microbiol.">
        <title>The genome sequence of an anaerobic aromatic-degrading denitrifying bacterium, strain EbN1.</title>
        <authorList>
            <person name="Rabus R."/>
            <person name="Kube M."/>
            <person name="Heider J."/>
            <person name="Beck A."/>
            <person name="Heitmann K."/>
            <person name="Widdel F."/>
            <person name="Reinhardt R."/>
        </authorList>
    </citation>
    <scope>NUCLEOTIDE SEQUENCE [LARGE SCALE GENOMIC DNA]</scope>
    <source>
        <strain evidence="2 3">EbN1</strain>
    </source>
</reference>
<gene>
    <name evidence="2" type="ORF">ebA3343</name>
</gene>
<evidence type="ECO:0000256" key="1">
    <source>
        <dbReference type="SAM" id="MobiDB-lite"/>
    </source>
</evidence>